<keyword evidence="2" id="KW-1133">Transmembrane helix</keyword>
<dbReference type="InterPro" id="IPR043756">
    <property type="entry name" value="DUF5702"/>
</dbReference>
<name>A0A7G9FN61_9FIRM</name>
<keyword evidence="2" id="KW-0812">Transmembrane</keyword>
<evidence type="ECO:0000313" key="4">
    <source>
        <dbReference type="Proteomes" id="UP000515819"/>
    </source>
</evidence>
<organism evidence="3 4">
    <name type="scientific">Wujia chipingensis</name>
    <dbReference type="NCBI Taxonomy" id="2763670"/>
    <lineage>
        <taxon>Bacteria</taxon>
        <taxon>Bacillati</taxon>
        <taxon>Bacillota</taxon>
        <taxon>Clostridia</taxon>
        <taxon>Lachnospirales</taxon>
        <taxon>Lachnospiraceae</taxon>
        <taxon>Wujia</taxon>
    </lineage>
</organism>
<dbReference type="Pfam" id="PF18960">
    <property type="entry name" value="DUF5702"/>
    <property type="match status" value="1"/>
</dbReference>
<dbReference type="KEGG" id="wcp:H9Q76_01380"/>
<protein>
    <submittedName>
        <fullName evidence="3">Uncharacterized protein</fullName>
    </submittedName>
</protein>
<accession>A0A7G9FN61</accession>
<dbReference type="AlphaFoldDB" id="A0A7G9FN61"/>
<gene>
    <name evidence="3" type="ORF">H9Q76_01380</name>
</gene>
<feature type="region of interest" description="Disordered" evidence="1">
    <location>
        <begin position="170"/>
        <end position="202"/>
    </location>
</feature>
<evidence type="ECO:0000256" key="2">
    <source>
        <dbReference type="SAM" id="Phobius"/>
    </source>
</evidence>
<keyword evidence="2" id="KW-0472">Membrane</keyword>
<dbReference type="Proteomes" id="UP000515819">
    <property type="component" value="Chromosome"/>
</dbReference>
<evidence type="ECO:0000256" key="1">
    <source>
        <dbReference type="SAM" id="MobiDB-lite"/>
    </source>
</evidence>
<dbReference type="EMBL" id="CP060632">
    <property type="protein sequence ID" value="QNL99992.1"/>
    <property type="molecule type" value="Genomic_DNA"/>
</dbReference>
<feature type="transmembrane region" description="Helical" evidence="2">
    <location>
        <begin position="7"/>
        <end position="30"/>
    </location>
</feature>
<evidence type="ECO:0000313" key="3">
    <source>
        <dbReference type="EMBL" id="QNL99992.1"/>
    </source>
</evidence>
<keyword evidence="4" id="KW-1185">Reference proteome</keyword>
<proteinExistence type="predicted"/>
<sequence length="488" mass="54359">MNNKGRIVVFISMITAVMLVLITLVIQVVILSAAKSKNVIATRLSMSDIKACYNSYIFEHYHILLFDKTAGGKGEAYLEEWLEQAYTEKLGAEYTDVRASITDMTMLTDQSYAPLKKQMQEYMVYAAAEKGVQMGVDQMKEKTGGQDGTLPEEVKEDMETAEVKTDGMDVADVDDTSDAGALGSENMDAENPTIQPEVDDPRDYTKKLSSSIILNLVLPGDKTVSDATISLVDAPSLRLIGFFSDYKEVDRDFDSMVPLLEGLTALGSWQDSLTDTGLQLAYIGQVFNSYREEKNDTAVLAYEQEYLIAGKSSDYENLKSVAHRMIGIRYPINYIGLIRQPDKMQTLTELATSIAGAAPYLIPALKYFLAGCWAYIESIADVRILFDGKKAPFMKNADNWITDIEHISESLSKETEDAENGLDYQAYLSILQAMNIDGATARMLDLMQINTMQEEKEFRILHAAVGLEADFESTFGGHRFQYHQSAAY</sequence>
<dbReference type="RefSeq" id="WP_118671291.1">
    <property type="nucleotide sequence ID" value="NZ_CP060632.1"/>
</dbReference>
<reference evidence="3 4" key="1">
    <citation type="submission" date="2020-08" db="EMBL/GenBank/DDBJ databases">
        <authorList>
            <person name="Liu C."/>
            <person name="Sun Q."/>
        </authorList>
    </citation>
    <scope>NUCLEOTIDE SEQUENCE [LARGE SCALE GENOMIC DNA]</scope>
    <source>
        <strain evidence="3 4">NSJ-4</strain>
    </source>
</reference>